<evidence type="ECO:0000313" key="3">
    <source>
        <dbReference type="EMBL" id="PQB07658.1"/>
    </source>
</evidence>
<dbReference type="OrthoDB" id="1090267at2"/>
<dbReference type="RefSeq" id="WP_104809869.1">
    <property type="nucleotide sequence ID" value="NZ_MQUA01000013.1"/>
</dbReference>
<dbReference type="InterPro" id="IPR015943">
    <property type="entry name" value="WD40/YVTN_repeat-like_dom_sf"/>
</dbReference>
<dbReference type="InterPro" id="IPR013783">
    <property type="entry name" value="Ig-like_fold"/>
</dbReference>
<keyword evidence="4" id="KW-1185">Reference proteome</keyword>
<dbReference type="InterPro" id="IPR000792">
    <property type="entry name" value="Tscrpt_reg_LuxR_C"/>
</dbReference>
<proteinExistence type="predicted"/>
<dbReference type="SMART" id="SM00421">
    <property type="entry name" value="HTH_LUXR"/>
    <property type="match status" value="1"/>
</dbReference>
<name>A0A2S7KYV6_9FLAO</name>
<dbReference type="AlphaFoldDB" id="A0A2S7KYV6"/>
<reference evidence="3 4" key="1">
    <citation type="submission" date="2016-11" db="EMBL/GenBank/DDBJ databases">
        <title>Trade-off between light-utilization and light-protection in marine flavobacteria.</title>
        <authorList>
            <person name="Kumagai Y."/>
        </authorList>
    </citation>
    <scope>NUCLEOTIDE SEQUENCE [LARGE SCALE GENOMIC DNA]</scope>
    <source>
        <strain evidence="3 4">ATCC 700397</strain>
    </source>
</reference>
<feature type="transmembrane region" description="Helical" evidence="1">
    <location>
        <begin position="727"/>
        <end position="746"/>
    </location>
</feature>
<evidence type="ECO:0000256" key="1">
    <source>
        <dbReference type="SAM" id="Phobius"/>
    </source>
</evidence>
<dbReference type="Gene3D" id="2.130.10.10">
    <property type="entry name" value="YVTN repeat-like/Quinoprotein amine dehydrogenase"/>
    <property type="match status" value="2"/>
</dbReference>
<evidence type="ECO:0000313" key="4">
    <source>
        <dbReference type="Proteomes" id="UP000239522"/>
    </source>
</evidence>
<protein>
    <submittedName>
        <fullName evidence="3">Transcriptional regulator</fullName>
    </submittedName>
</protein>
<keyword evidence="1" id="KW-0472">Membrane</keyword>
<dbReference type="GO" id="GO:0006355">
    <property type="term" value="P:regulation of DNA-templated transcription"/>
    <property type="evidence" value="ECO:0007669"/>
    <property type="project" value="InterPro"/>
</dbReference>
<feature type="domain" description="HTH luxR-type" evidence="2">
    <location>
        <begin position="873"/>
        <end position="930"/>
    </location>
</feature>
<dbReference type="Proteomes" id="UP000239522">
    <property type="component" value="Unassembled WGS sequence"/>
</dbReference>
<dbReference type="InterPro" id="IPR036388">
    <property type="entry name" value="WH-like_DNA-bd_sf"/>
</dbReference>
<sequence length="938" mass="107915">MRKLLKSNINIILLSILFISTDLVAQYTPYFKNYNVSDYNAGNQNWDISKSENGKIYVANNNGLLEFDGIKWTLWELPNKTIIRSVLSHNNKIYTGSYKEFGFWSKNEKGLLEYFSLSKKLKDEISSNEEIWQIEAYNNSIIFRSFGNVYIHENGDTKKYNLPSTIISCNFIDGNLYASTLNAGIFIKKNNEFIPFINNPVFNNTKIIAISNFNGGFLISTSLKGCYFLKNGTLSIYKSEINTILKKHQLNSFLKLKNDDMVFGTIKNGVYITNKNGKVLYNINKEKGLLNNTVLGMSLDSNNELWVSLDQGLSSISFDNVFTFYNDISGKLGAVYDVVLYKDVIYIGSNTGVYYLNSKNELEFIEGSQGQVWDLDVINGELFCGHNNGTYIIENNKLKMVSSETGGWTLKKVPESDDTYIQGTYSGLVKFKKIKNNWQVKHLNKTTSPIKHLVFESNNTAWAADAYKGLYRVTFNEDYESIKNIQEYNAKGLSSDYGIQVYNLNNNIVFKTNKGWQKYESILDSIIDYPLLNQTFGKDSYIISEPNTEKLALKNNRLINFFSLSTFENTISIPNKYLENRFIVDNENVSILKDSLYTLSLMNGFLIINAQKKQVSTDLEKPNIESIIVDKTRINISNASPIEIPLNKNNLEISLSAPKSENYFFEYTFENSDSAIWNKIDKEKLELSNLTDGSYTLLVRTTNFLNKHSETNRIKLKILPPWYKSKIGFFLYAGILLFILVLFFILHKRKINKEQKTLEQKYQKEQEKLVKEQVIENDKQLIKLKNAALKNELKLKSKQLANTAMALVKKNESLLILKEELLLNKNSFENSYSFRKLVKKIDSSIGGDDEWEIFEYNFNQVHEEFFSSLSAVFPMLSKKDLKTSAYIKMNLSTKEIALLMNISVRGVETMRYRLKKKLNLQNDNSLVDYLLNFKNIPS</sequence>
<dbReference type="SUPFAM" id="SSF46894">
    <property type="entry name" value="C-terminal effector domain of the bipartite response regulators"/>
    <property type="match status" value="1"/>
</dbReference>
<accession>A0A2S7KYV6</accession>
<gene>
    <name evidence="3" type="ORF">BST83_11205</name>
</gene>
<dbReference type="SUPFAM" id="SSF63829">
    <property type="entry name" value="Calcium-dependent phosphotriesterase"/>
    <property type="match status" value="2"/>
</dbReference>
<dbReference type="GO" id="GO:0003677">
    <property type="term" value="F:DNA binding"/>
    <property type="evidence" value="ECO:0007669"/>
    <property type="project" value="InterPro"/>
</dbReference>
<dbReference type="Gene3D" id="1.10.10.10">
    <property type="entry name" value="Winged helix-like DNA-binding domain superfamily/Winged helix DNA-binding domain"/>
    <property type="match status" value="1"/>
</dbReference>
<keyword evidence="1" id="KW-1133">Transmembrane helix</keyword>
<comment type="caution">
    <text evidence="3">The sequence shown here is derived from an EMBL/GenBank/DDBJ whole genome shotgun (WGS) entry which is preliminary data.</text>
</comment>
<keyword evidence="1" id="KW-0812">Transmembrane</keyword>
<evidence type="ECO:0000259" key="2">
    <source>
        <dbReference type="SMART" id="SM00421"/>
    </source>
</evidence>
<dbReference type="Pfam" id="PF00196">
    <property type="entry name" value="GerE"/>
    <property type="match status" value="1"/>
</dbReference>
<dbReference type="InterPro" id="IPR016032">
    <property type="entry name" value="Sig_transdc_resp-reg_C-effctor"/>
</dbReference>
<dbReference type="EMBL" id="MQUA01000013">
    <property type="protein sequence ID" value="PQB07658.1"/>
    <property type="molecule type" value="Genomic_DNA"/>
</dbReference>
<dbReference type="Gene3D" id="2.60.40.10">
    <property type="entry name" value="Immunoglobulins"/>
    <property type="match status" value="1"/>
</dbReference>
<organism evidence="3 4">
    <name type="scientific">Polaribacter filamentus</name>
    <dbReference type="NCBI Taxonomy" id="53483"/>
    <lineage>
        <taxon>Bacteria</taxon>
        <taxon>Pseudomonadati</taxon>
        <taxon>Bacteroidota</taxon>
        <taxon>Flavobacteriia</taxon>
        <taxon>Flavobacteriales</taxon>
        <taxon>Flavobacteriaceae</taxon>
    </lineage>
</organism>